<dbReference type="Pfam" id="PF09678">
    <property type="entry name" value="Caa3_CtaG"/>
    <property type="match status" value="1"/>
</dbReference>
<feature type="transmembrane region" description="Helical" evidence="6">
    <location>
        <begin position="14"/>
        <end position="35"/>
    </location>
</feature>
<feature type="transmembrane region" description="Helical" evidence="6">
    <location>
        <begin position="228"/>
        <end position="250"/>
    </location>
</feature>
<evidence type="ECO:0000256" key="1">
    <source>
        <dbReference type="ARBA" id="ARBA00004651"/>
    </source>
</evidence>
<feature type="transmembrane region" description="Helical" evidence="6">
    <location>
        <begin position="153"/>
        <end position="174"/>
    </location>
</feature>
<dbReference type="AlphaFoldDB" id="A0A8J3VBT4"/>
<keyword evidence="8" id="KW-1185">Reference proteome</keyword>
<organism evidence="7 8">
    <name type="scientific">Planotetraspora thailandica</name>
    <dbReference type="NCBI Taxonomy" id="487172"/>
    <lineage>
        <taxon>Bacteria</taxon>
        <taxon>Bacillati</taxon>
        <taxon>Actinomycetota</taxon>
        <taxon>Actinomycetes</taxon>
        <taxon>Streptosporangiales</taxon>
        <taxon>Streptosporangiaceae</taxon>
        <taxon>Planotetraspora</taxon>
    </lineage>
</organism>
<keyword evidence="3 6" id="KW-0812">Transmembrane</keyword>
<feature type="transmembrane region" description="Helical" evidence="6">
    <location>
        <begin position="120"/>
        <end position="141"/>
    </location>
</feature>
<evidence type="ECO:0000256" key="4">
    <source>
        <dbReference type="ARBA" id="ARBA00022989"/>
    </source>
</evidence>
<keyword evidence="4 6" id="KW-1133">Transmembrane helix</keyword>
<sequence length="267" mass="27727">MHEGHAPGGELAGVLSWLAAFSALAAVVLYTWAAARSRRRGRGWPAVRQACFALGGVSLAVAAVSPLPGGEFTAHMLRHLLAGMAAPLLLVLGRPVTLALRVAGGAGRRRLLAVVRSRVVTWLLFPPLAALLDMGGLWALYRTPVFAATHHAPLLHALVHVHVVAAGVLFSASICQVEPLRRRYGLAVRAGTLVAASAAHAILAKSLYGTPPPGTAFPAGDVRAGAALMYYGGDLIEIGLAAVVAVQWYVASGRALSRARPPAPLVP</sequence>
<keyword evidence="2" id="KW-1003">Cell membrane</keyword>
<comment type="subcellular location">
    <subcellularLocation>
        <location evidence="1">Cell membrane</location>
        <topology evidence="1">Multi-pass membrane protein</topology>
    </subcellularLocation>
</comment>
<feature type="transmembrane region" description="Helical" evidence="6">
    <location>
        <begin position="79"/>
        <end position="100"/>
    </location>
</feature>
<evidence type="ECO:0000313" key="7">
    <source>
        <dbReference type="EMBL" id="GII54180.1"/>
    </source>
</evidence>
<evidence type="ECO:0000256" key="2">
    <source>
        <dbReference type="ARBA" id="ARBA00022475"/>
    </source>
</evidence>
<dbReference type="RefSeq" id="WP_203944425.1">
    <property type="nucleotide sequence ID" value="NZ_BOOR01000016.1"/>
</dbReference>
<evidence type="ECO:0000256" key="6">
    <source>
        <dbReference type="SAM" id="Phobius"/>
    </source>
</evidence>
<accession>A0A8J3VBT4</accession>
<comment type="caution">
    <text evidence="7">The sequence shown here is derived from an EMBL/GenBank/DDBJ whole genome shotgun (WGS) entry which is preliminary data.</text>
</comment>
<evidence type="ECO:0000256" key="5">
    <source>
        <dbReference type="ARBA" id="ARBA00023136"/>
    </source>
</evidence>
<name>A0A8J3VBT4_9ACTN</name>
<dbReference type="InterPro" id="IPR019108">
    <property type="entry name" value="Caa3_assmbl_CtaG-rel"/>
</dbReference>
<gene>
    <name evidence="7" type="ORF">Pth03_25690</name>
</gene>
<dbReference type="EMBL" id="BOOR01000016">
    <property type="protein sequence ID" value="GII54180.1"/>
    <property type="molecule type" value="Genomic_DNA"/>
</dbReference>
<reference evidence="7" key="1">
    <citation type="submission" date="2021-01" db="EMBL/GenBank/DDBJ databases">
        <title>Whole genome shotgun sequence of Planotetraspora thailandica NBRC 104271.</title>
        <authorList>
            <person name="Komaki H."/>
            <person name="Tamura T."/>
        </authorList>
    </citation>
    <scope>NUCLEOTIDE SEQUENCE</scope>
    <source>
        <strain evidence="7">NBRC 104271</strain>
    </source>
</reference>
<feature type="transmembrane region" description="Helical" evidence="6">
    <location>
        <begin position="186"/>
        <end position="208"/>
    </location>
</feature>
<evidence type="ECO:0000313" key="8">
    <source>
        <dbReference type="Proteomes" id="UP000605992"/>
    </source>
</evidence>
<feature type="transmembrane region" description="Helical" evidence="6">
    <location>
        <begin position="47"/>
        <end position="67"/>
    </location>
</feature>
<proteinExistence type="predicted"/>
<dbReference type="Proteomes" id="UP000605992">
    <property type="component" value="Unassembled WGS sequence"/>
</dbReference>
<evidence type="ECO:0000256" key="3">
    <source>
        <dbReference type="ARBA" id="ARBA00022692"/>
    </source>
</evidence>
<dbReference type="GO" id="GO:0005886">
    <property type="term" value="C:plasma membrane"/>
    <property type="evidence" value="ECO:0007669"/>
    <property type="project" value="UniProtKB-SubCell"/>
</dbReference>
<keyword evidence="5 6" id="KW-0472">Membrane</keyword>
<protein>
    <submittedName>
        <fullName evidence="7">Membrane protein</fullName>
    </submittedName>
</protein>